<dbReference type="Pfam" id="PF20684">
    <property type="entry name" value="Fung_rhodopsin"/>
    <property type="match status" value="1"/>
</dbReference>
<comment type="similarity">
    <text evidence="5">Belongs to the SAT4 family.</text>
</comment>
<dbReference type="PANTHER" id="PTHR33048:SF155">
    <property type="entry name" value="INTEGRAL MEMBRANE PROTEIN"/>
    <property type="match status" value="1"/>
</dbReference>
<feature type="domain" description="Rhodopsin" evidence="8">
    <location>
        <begin position="38"/>
        <end position="295"/>
    </location>
</feature>
<dbReference type="OrthoDB" id="5429740at2759"/>
<evidence type="ECO:0000256" key="4">
    <source>
        <dbReference type="ARBA" id="ARBA00023136"/>
    </source>
</evidence>
<evidence type="ECO:0000256" key="7">
    <source>
        <dbReference type="SAM" id="Phobius"/>
    </source>
</evidence>
<proteinExistence type="inferred from homology"/>
<dbReference type="EMBL" id="JAPQKH010000005">
    <property type="protein sequence ID" value="KAJ5097027.1"/>
    <property type="molecule type" value="Genomic_DNA"/>
</dbReference>
<name>A0A9W9FBQ6_9EURO</name>
<evidence type="ECO:0000256" key="1">
    <source>
        <dbReference type="ARBA" id="ARBA00004141"/>
    </source>
</evidence>
<feature type="compositionally biased region" description="Polar residues" evidence="6">
    <location>
        <begin position="312"/>
        <end position="330"/>
    </location>
</feature>
<dbReference type="InterPro" id="IPR052337">
    <property type="entry name" value="SAT4-like"/>
</dbReference>
<evidence type="ECO:0000256" key="3">
    <source>
        <dbReference type="ARBA" id="ARBA00022989"/>
    </source>
</evidence>
<evidence type="ECO:0000313" key="10">
    <source>
        <dbReference type="Proteomes" id="UP001149165"/>
    </source>
</evidence>
<evidence type="ECO:0000259" key="8">
    <source>
        <dbReference type="Pfam" id="PF20684"/>
    </source>
</evidence>
<evidence type="ECO:0000256" key="6">
    <source>
        <dbReference type="SAM" id="MobiDB-lite"/>
    </source>
</evidence>
<comment type="subcellular location">
    <subcellularLocation>
        <location evidence="1">Membrane</location>
        <topology evidence="1">Multi-pass membrane protein</topology>
    </subcellularLocation>
</comment>
<dbReference type="InterPro" id="IPR049326">
    <property type="entry name" value="Rhodopsin_dom_fungi"/>
</dbReference>
<keyword evidence="3 7" id="KW-1133">Transmembrane helix</keyword>
<dbReference type="AlphaFoldDB" id="A0A9W9FBQ6"/>
<feature type="transmembrane region" description="Helical" evidence="7">
    <location>
        <begin position="147"/>
        <end position="169"/>
    </location>
</feature>
<accession>A0A9W9FBQ6</accession>
<feature type="non-terminal residue" evidence="9">
    <location>
        <position position="1"/>
    </location>
</feature>
<feature type="transmembrane region" description="Helical" evidence="7">
    <location>
        <begin position="54"/>
        <end position="75"/>
    </location>
</feature>
<feature type="transmembrane region" description="Helical" evidence="7">
    <location>
        <begin position="198"/>
        <end position="220"/>
    </location>
</feature>
<feature type="transmembrane region" description="Helical" evidence="7">
    <location>
        <begin position="232"/>
        <end position="252"/>
    </location>
</feature>
<reference evidence="9" key="1">
    <citation type="submission" date="2022-11" db="EMBL/GenBank/DDBJ databases">
        <authorList>
            <person name="Petersen C."/>
        </authorList>
    </citation>
    <scope>NUCLEOTIDE SEQUENCE</scope>
    <source>
        <strain evidence="9">IBT 30069</strain>
    </source>
</reference>
<organism evidence="9 10">
    <name type="scientific">Penicillium angulare</name>
    <dbReference type="NCBI Taxonomy" id="116970"/>
    <lineage>
        <taxon>Eukaryota</taxon>
        <taxon>Fungi</taxon>
        <taxon>Dikarya</taxon>
        <taxon>Ascomycota</taxon>
        <taxon>Pezizomycotina</taxon>
        <taxon>Eurotiomycetes</taxon>
        <taxon>Eurotiomycetidae</taxon>
        <taxon>Eurotiales</taxon>
        <taxon>Aspergillaceae</taxon>
        <taxon>Penicillium</taxon>
    </lineage>
</organism>
<keyword evidence="4 7" id="KW-0472">Membrane</keyword>
<feature type="transmembrane region" description="Helical" evidence="7">
    <location>
        <begin position="119"/>
        <end position="140"/>
    </location>
</feature>
<comment type="caution">
    <text evidence="9">The sequence shown here is derived from an EMBL/GenBank/DDBJ whole genome shotgun (WGS) entry which is preliminary data.</text>
</comment>
<dbReference type="PANTHER" id="PTHR33048">
    <property type="entry name" value="PTH11-LIKE INTEGRAL MEMBRANE PROTEIN (AFU_ORTHOLOGUE AFUA_5G11245)"/>
    <property type="match status" value="1"/>
</dbReference>
<dbReference type="Proteomes" id="UP001149165">
    <property type="component" value="Unassembled WGS sequence"/>
</dbReference>
<keyword evidence="2 7" id="KW-0812">Transmembrane</keyword>
<reference evidence="9" key="2">
    <citation type="journal article" date="2023" name="IMA Fungus">
        <title>Comparative genomic study of the Penicillium genus elucidates a diverse pangenome and 15 lateral gene transfer events.</title>
        <authorList>
            <person name="Petersen C."/>
            <person name="Sorensen T."/>
            <person name="Nielsen M.R."/>
            <person name="Sondergaard T.E."/>
            <person name="Sorensen J.L."/>
            <person name="Fitzpatrick D.A."/>
            <person name="Frisvad J.C."/>
            <person name="Nielsen K.L."/>
        </authorList>
    </citation>
    <scope>NUCLEOTIDE SEQUENCE</scope>
    <source>
        <strain evidence="9">IBT 30069</strain>
    </source>
</reference>
<feature type="transmembrane region" description="Helical" evidence="7">
    <location>
        <begin position="272"/>
        <end position="294"/>
    </location>
</feature>
<evidence type="ECO:0000256" key="2">
    <source>
        <dbReference type="ARBA" id="ARBA00022692"/>
    </source>
</evidence>
<feature type="region of interest" description="Disordered" evidence="6">
    <location>
        <begin position="308"/>
        <end position="367"/>
    </location>
</feature>
<protein>
    <recommendedName>
        <fullName evidence="8">Rhodopsin domain-containing protein</fullName>
    </recommendedName>
</protein>
<sequence>MFLLNRGSTTTDSSHDHGPGLLGDIWGLTAVGILIVILRVIAKLRIGKFGADDLLMVFSLVSKPFFSSFAYMLYFECLSTVGSAMMTVGIKHGFGKTVIDLDNKGISTIIMFDYLTQTFGLAGGALGRISFIVFINGLLVSKRWHRIVFWCLIALQVATNGMFIIILFVQCPGHASAIWNHDKNGKCWNTRVQADYGYFQGAFNSATDLYLAVFSTVTFWNLNLKVRVKLGLVILLGLGILAMVAAIIKTVQTRVLASYDINPTTATVNYDRWLYIETYLVIITASIPCIRSLLRSMKKKNPEYRHELSSRYVVSSNTPTGKSRQRQSSIDGKGIMNVSEGNLSHDDETFHSDGHDHDDPQDSGYSR</sequence>
<gene>
    <name evidence="9" type="ORF">N7456_007748</name>
</gene>
<evidence type="ECO:0000256" key="5">
    <source>
        <dbReference type="ARBA" id="ARBA00038359"/>
    </source>
</evidence>
<evidence type="ECO:0000313" key="9">
    <source>
        <dbReference type="EMBL" id="KAJ5097027.1"/>
    </source>
</evidence>
<feature type="transmembrane region" description="Helical" evidence="7">
    <location>
        <begin position="20"/>
        <end position="42"/>
    </location>
</feature>
<dbReference type="GO" id="GO:0016020">
    <property type="term" value="C:membrane"/>
    <property type="evidence" value="ECO:0007669"/>
    <property type="project" value="UniProtKB-SubCell"/>
</dbReference>
<keyword evidence="10" id="KW-1185">Reference proteome</keyword>
<feature type="compositionally biased region" description="Basic and acidic residues" evidence="6">
    <location>
        <begin position="343"/>
        <end position="360"/>
    </location>
</feature>